<reference evidence="2 3" key="1">
    <citation type="submission" date="2016-10" db="EMBL/GenBank/DDBJ databases">
        <authorList>
            <person name="Varghese N."/>
            <person name="Submissions S."/>
        </authorList>
    </citation>
    <scope>NUCLEOTIDE SEQUENCE [LARGE SCALE GENOMIC DNA]</scope>
    <source>
        <strain evidence="2 3">DSM 16392</strain>
    </source>
</reference>
<keyword evidence="3" id="KW-1185">Reference proteome</keyword>
<organism evidence="2 3">
    <name type="scientific">Pseudovibrio ascidiaceicola</name>
    <dbReference type="NCBI Taxonomy" id="285279"/>
    <lineage>
        <taxon>Bacteria</taxon>
        <taxon>Pseudomonadati</taxon>
        <taxon>Pseudomonadota</taxon>
        <taxon>Alphaproteobacteria</taxon>
        <taxon>Hyphomicrobiales</taxon>
        <taxon>Stappiaceae</taxon>
        <taxon>Pseudovibrio</taxon>
    </lineage>
</organism>
<dbReference type="Gene3D" id="3.40.190.10">
    <property type="entry name" value="Periplasmic binding protein-like II"/>
    <property type="match status" value="2"/>
</dbReference>
<evidence type="ECO:0000313" key="3">
    <source>
        <dbReference type="Proteomes" id="UP000199598"/>
    </source>
</evidence>
<dbReference type="EMBL" id="FOSK01000005">
    <property type="protein sequence ID" value="SFK41897.1"/>
    <property type="molecule type" value="Genomic_DNA"/>
</dbReference>
<dbReference type="Proteomes" id="UP000199598">
    <property type="component" value="Unassembled WGS sequence"/>
</dbReference>
<accession>A0A1I3ZCW6</accession>
<protein>
    <submittedName>
        <fullName evidence="2">Iron(III) transport system substrate-binding protein</fullName>
    </submittedName>
</protein>
<proteinExistence type="predicted"/>
<name>A0A1I3ZCW6_9HYPH</name>
<comment type="caution">
    <text evidence="2">The sequence shown here is derived from an EMBL/GenBank/DDBJ whole genome shotgun (WGS) entry which is preliminary data.</text>
</comment>
<dbReference type="SUPFAM" id="SSF53850">
    <property type="entry name" value="Periplasmic binding protein-like II"/>
    <property type="match status" value="1"/>
</dbReference>
<gene>
    <name evidence="2" type="ORF">SAMN04488518_10525</name>
</gene>
<keyword evidence="1" id="KW-0732">Signal</keyword>
<dbReference type="PANTHER" id="PTHR30006">
    <property type="entry name" value="THIAMINE-BINDING PERIPLASMIC PROTEIN-RELATED"/>
    <property type="match status" value="1"/>
</dbReference>
<evidence type="ECO:0000313" key="2">
    <source>
        <dbReference type="EMBL" id="SFK41897.1"/>
    </source>
</evidence>
<dbReference type="PANTHER" id="PTHR30006:SF25">
    <property type="entry name" value="PHOSPHOGLYCERATE TRANSPORT REGULATORY PROTEIN PGTC"/>
    <property type="match status" value="1"/>
</dbReference>
<evidence type="ECO:0000256" key="1">
    <source>
        <dbReference type="ARBA" id="ARBA00022729"/>
    </source>
</evidence>
<sequence length="345" mass="38478">MRILLFPSVLIMLLASLLSVGAYEIEQHKVFPAPQEGANLRIISNSDIDIFSPMVEAFQRKYPSVSIDYTVVSSTELMTALYDEKQVFDVAISSAMDLQVKLANDGFTLPHNSPVAGLMPDWARWRNHVFAFTQEPASVVYSKSAFAGLEVPTSRQNLISTLRNHPERFLNKVGTYDIRQSGLGFLFATQDARTSDTFWRLNEVMGSLNARLYCCSADMISDITKGNLAIAYNVLGSYASARAASDPDIGILELEDFTTLMLRSAIIPAGAEQPEIAGTFIDHLITASWSEEGADYYPYPKLNRNEIAPNLSLRAIRLGPGLLVYQDNLKRQHFLQEWQNAIIQQ</sequence>
<dbReference type="RefSeq" id="WP_093519219.1">
    <property type="nucleotide sequence ID" value="NZ_FOSK01000005.1"/>
</dbReference>